<name>A0A016VBX6_9BILA</name>
<accession>A0A016VBX6</accession>
<evidence type="ECO:0008006" key="4">
    <source>
        <dbReference type="Google" id="ProtNLM"/>
    </source>
</evidence>
<dbReference type="Proteomes" id="UP000024635">
    <property type="component" value="Unassembled WGS sequence"/>
</dbReference>
<evidence type="ECO:0000313" key="3">
    <source>
        <dbReference type="Proteomes" id="UP000024635"/>
    </source>
</evidence>
<comment type="caution">
    <text evidence="2">The sequence shown here is derived from an EMBL/GenBank/DDBJ whole genome shotgun (WGS) entry which is preliminary data.</text>
</comment>
<gene>
    <name evidence="2" type="primary">Acey_s0012.g1729</name>
    <name evidence="2" type="ORF">Y032_0012g1729</name>
</gene>
<dbReference type="EMBL" id="JARK01001348">
    <property type="protein sequence ID" value="EYC25149.1"/>
    <property type="molecule type" value="Genomic_DNA"/>
</dbReference>
<keyword evidence="1" id="KW-0732">Signal</keyword>
<feature type="signal peptide" evidence="1">
    <location>
        <begin position="1"/>
        <end position="31"/>
    </location>
</feature>
<feature type="chain" id="PRO_5001489221" description="7TM GPCR serpentine receptor class x (Srx) domain-containing protein" evidence="1">
    <location>
        <begin position="32"/>
        <end position="68"/>
    </location>
</feature>
<dbReference type="AlphaFoldDB" id="A0A016VBX6"/>
<reference evidence="3" key="1">
    <citation type="journal article" date="2015" name="Nat. Genet.">
        <title>The genome and transcriptome of the zoonotic hookworm Ancylostoma ceylanicum identify infection-specific gene families.</title>
        <authorList>
            <person name="Schwarz E.M."/>
            <person name="Hu Y."/>
            <person name="Antoshechkin I."/>
            <person name="Miller M.M."/>
            <person name="Sternberg P.W."/>
            <person name="Aroian R.V."/>
        </authorList>
    </citation>
    <scope>NUCLEOTIDE SEQUENCE</scope>
    <source>
        <strain evidence="3">HY135</strain>
    </source>
</reference>
<evidence type="ECO:0000313" key="2">
    <source>
        <dbReference type="EMBL" id="EYC25149.1"/>
    </source>
</evidence>
<evidence type="ECO:0000256" key="1">
    <source>
        <dbReference type="SAM" id="SignalP"/>
    </source>
</evidence>
<proteinExistence type="predicted"/>
<dbReference type="PROSITE" id="PS51257">
    <property type="entry name" value="PROKAR_LIPOPROTEIN"/>
    <property type="match status" value="1"/>
</dbReference>
<sequence length="68" mass="7688">MSPRDDWKSAHGSMACVLFFLSCMLISVSNCFQLFDCRPSFGFREYGPANRCCCGYAIAFIYVRIGNI</sequence>
<keyword evidence="3" id="KW-1185">Reference proteome</keyword>
<organism evidence="2 3">
    <name type="scientific">Ancylostoma ceylanicum</name>
    <dbReference type="NCBI Taxonomy" id="53326"/>
    <lineage>
        <taxon>Eukaryota</taxon>
        <taxon>Metazoa</taxon>
        <taxon>Ecdysozoa</taxon>
        <taxon>Nematoda</taxon>
        <taxon>Chromadorea</taxon>
        <taxon>Rhabditida</taxon>
        <taxon>Rhabditina</taxon>
        <taxon>Rhabditomorpha</taxon>
        <taxon>Strongyloidea</taxon>
        <taxon>Ancylostomatidae</taxon>
        <taxon>Ancylostomatinae</taxon>
        <taxon>Ancylostoma</taxon>
    </lineage>
</organism>
<protein>
    <recommendedName>
        <fullName evidence="4">7TM GPCR serpentine receptor class x (Srx) domain-containing protein</fullName>
    </recommendedName>
</protein>